<dbReference type="GO" id="GO:0015628">
    <property type="term" value="P:protein secretion by the type II secretion system"/>
    <property type="evidence" value="ECO:0007669"/>
    <property type="project" value="InterPro"/>
</dbReference>
<dbReference type="Pfam" id="PF04612">
    <property type="entry name" value="T2SSM"/>
    <property type="match status" value="1"/>
</dbReference>
<gene>
    <name evidence="1" type="ORF">CGK74_06040</name>
</gene>
<comment type="caution">
    <text evidence="1">The sequence shown here is derived from an EMBL/GenBank/DDBJ whole genome shotgun (WGS) entry which is preliminary data.</text>
</comment>
<organism evidence="1 2">
    <name type="scientific">Thauera propionica</name>
    <dbReference type="NCBI Taxonomy" id="2019431"/>
    <lineage>
        <taxon>Bacteria</taxon>
        <taxon>Pseudomonadati</taxon>
        <taxon>Pseudomonadota</taxon>
        <taxon>Betaproteobacteria</taxon>
        <taxon>Rhodocyclales</taxon>
        <taxon>Zoogloeaceae</taxon>
        <taxon>Thauera</taxon>
    </lineage>
</organism>
<evidence type="ECO:0008006" key="3">
    <source>
        <dbReference type="Google" id="ProtNLM"/>
    </source>
</evidence>
<dbReference type="InterPro" id="IPR007690">
    <property type="entry name" value="T2SS_GspM"/>
</dbReference>
<sequence>MKAVFSRLQRLPVLTDRWQTLSARERRLVAIGLASISALVLVSVGESLAREHARLREALPRLQAQQQAVAAAAAEISSLQARSPDAGTTSGTINALPALAELAGTRGLSLELVRVADGELRFEGRGEATALLDWLAEAHATYGAQPIGLAVRTREGPDDISGQLRLHRSD</sequence>
<evidence type="ECO:0000313" key="2">
    <source>
        <dbReference type="Proteomes" id="UP000215181"/>
    </source>
</evidence>
<reference evidence="1 2" key="1">
    <citation type="submission" date="2017-07" db="EMBL/GenBank/DDBJ databases">
        <title>Thauera sp. KNDSS-Mac4 genome sequence and assembly.</title>
        <authorList>
            <person name="Mayilraj S."/>
        </authorList>
    </citation>
    <scope>NUCLEOTIDE SEQUENCE [LARGE SCALE GENOMIC DNA]</scope>
    <source>
        <strain evidence="1 2">KNDSS-Mac4</strain>
    </source>
</reference>
<dbReference type="GO" id="GO:0015627">
    <property type="term" value="C:type II protein secretion system complex"/>
    <property type="evidence" value="ECO:0007669"/>
    <property type="project" value="InterPro"/>
</dbReference>
<evidence type="ECO:0000313" key="1">
    <source>
        <dbReference type="EMBL" id="OYD54363.1"/>
    </source>
</evidence>
<accession>A0A235F010</accession>
<dbReference type="RefSeq" id="WP_094267603.1">
    <property type="nucleotide sequence ID" value="NZ_NOIH01000007.1"/>
</dbReference>
<dbReference type="AlphaFoldDB" id="A0A235F010"/>
<dbReference type="EMBL" id="NOIH01000007">
    <property type="protein sequence ID" value="OYD54363.1"/>
    <property type="molecule type" value="Genomic_DNA"/>
</dbReference>
<proteinExistence type="predicted"/>
<keyword evidence="2" id="KW-1185">Reference proteome</keyword>
<dbReference type="Proteomes" id="UP000215181">
    <property type="component" value="Unassembled WGS sequence"/>
</dbReference>
<protein>
    <recommendedName>
        <fullName evidence="3">General secretion pathway protein GspM</fullName>
    </recommendedName>
</protein>
<name>A0A235F010_9RHOO</name>